<feature type="transmembrane region" description="Helical" evidence="6">
    <location>
        <begin position="380"/>
        <end position="400"/>
    </location>
</feature>
<comment type="similarity">
    <text evidence="2">Belongs to the purine-cytosine permease (2.A.39) family.</text>
</comment>
<dbReference type="RefSeq" id="WP_045670625.1">
    <property type="nucleotide sequence ID" value="NZ_CP011058.1"/>
</dbReference>
<feature type="transmembrane region" description="Helical" evidence="6">
    <location>
        <begin position="265"/>
        <end position="283"/>
    </location>
</feature>
<evidence type="ECO:0000256" key="1">
    <source>
        <dbReference type="ARBA" id="ARBA00004141"/>
    </source>
</evidence>
<feature type="transmembrane region" description="Helical" evidence="6">
    <location>
        <begin position="231"/>
        <end position="253"/>
    </location>
</feature>
<dbReference type="AlphaFoldDB" id="A0A0D5NJN1"/>
<evidence type="ECO:0000256" key="6">
    <source>
        <dbReference type="SAM" id="Phobius"/>
    </source>
</evidence>
<accession>A0A0D5NJN1</accession>
<dbReference type="GO" id="GO:0015209">
    <property type="term" value="F:cytosine transmembrane transporter activity"/>
    <property type="evidence" value="ECO:0007669"/>
    <property type="project" value="InterPro"/>
</dbReference>
<evidence type="ECO:0000313" key="8">
    <source>
        <dbReference type="Proteomes" id="UP000032633"/>
    </source>
</evidence>
<evidence type="ECO:0000256" key="3">
    <source>
        <dbReference type="ARBA" id="ARBA00022692"/>
    </source>
</evidence>
<evidence type="ECO:0000313" key="7">
    <source>
        <dbReference type="EMBL" id="AJY75192.1"/>
    </source>
</evidence>
<dbReference type="PATRIC" id="fig|1126833.4.peg.2661"/>
<dbReference type="OrthoDB" id="9787279at2"/>
<gene>
    <name evidence="7" type="ORF">VN24_12150</name>
</gene>
<evidence type="ECO:0000256" key="2">
    <source>
        <dbReference type="ARBA" id="ARBA00008974"/>
    </source>
</evidence>
<dbReference type="CDD" id="cd11484">
    <property type="entry name" value="SLC-NCS1sbd_CobB-like"/>
    <property type="match status" value="1"/>
</dbReference>
<organism evidence="7 8">
    <name type="scientific">Paenibacillus beijingensis</name>
    <dbReference type="NCBI Taxonomy" id="1126833"/>
    <lineage>
        <taxon>Bacteria</taxon>
        <taxon>Bacillati</taxon>
        <taxon>Bacillota</taxon>
        <taxon>Bacilli</taxon>
        <taxon>Bacillales</taxon>
        <taxon>Paenibacillaceae</taxon>
        <taxon>Paenibacillus</taxon>
    </lineage>
</organism>
<dbReference type="KEGG" id="pbj:VN24_12150"/>
<feature type="transmembrane region" description="Helical" evidence="6">
    <location>
        <begin position="313"/>
        <end position="331"/>
    </location>
</feature>
<dbReference type="PANTHER" id="PTHR30569:SF0">
    <property type="entry name" value="CYTOSINE PERMEASE"/>
    <property type="match status" value="1"/>
</dbReference>
<dbReference type="GO" id="GO:0005886">
    <property type="term" value="C:plasma membrane"/>
    <property type="evidence" value="ECO:0007669"/>
    <property type="project" value="TreeGrafter"/>
</dbReference>
<feature type="transmembrane region" description="Helical" evidence="6">
    <location>
        <begin position="53"/>
        <end position="79"/>
    </location>
</feature>
<proteinExistence type="inferred from homology"/>
<keyword evidence="5 6" id="KW-0472">Membrane</keyword>
<feature type="transmembrane region" description="Helical" evidence="6">
    <location>
        <begin position="133"/>
        <end position="152"/>
    </location>
</feature>
<sequence length="440" mass="46696">MAGNGKFADDFSLTRVPQEARLPMWEILLVRIGAQTALSQLMLGAALGYGMTFWQAVAATILGGVLLTVISLFLGIAGAKEGLSTSLLARWGGFGTYGSSIISAVIAIGLIGWFGIQNGVFAKALNQSVNGALGLPLSAVITGLFVTLIVVFGFKWLSWTARIAVPGFLLVVSYGFYHVLRENSLTDLLSSPAPGPAIALGTATTMVAGSFMVGSIITPDMGRYCRSNKDMFWIIVIGTFIGELGVNIIGILLAHAARSSDVLDIMLKTTGWLGAAIGVLATVKINDFNLYSSSLSITNVIDTLFKKKVNRGLVTLIIGLIGTVLSAIGILGKFQGFLVFLGVWIPPVAGIILVDYFILKTSRNLLDATRPEGKLPASAARINPIALVAWIVGFLVGYFVQFGIPSITSLLVSSAVYYVGMLLLKRRHVVIVTEANHGIK</sequence>
<dbReference type="Proteomes" id="UP000032633">
    <property type="component" value="Chromosome"/>
</dbReference>
<dbReference type="PANTHER" id="PTHR30569">
    <property type="entry name" value="CYTOSINE TRANSPORTER CODB"/>
    <property type="match status" value="1"/>
</dbReference>
<dbReference type="EMBL" id="CP011058">
    <property type="protein sequence ID" value="AJY75192.1"/>
    <property type="molecule type" value="Genomic_DNA"/>
</dbReference>
<dbReference type="InterPro" id="IPR001248">
    <property type="entry name" value="Pur-cyt_permease"/>
</dbReference>
<keyword evidence="3 6" id="KW-0812">Transmembrane</keyword>
<dbReference type="Gene3D" id="1.10.4160.10">
    <property type="entry name" value="Hydantoin permease"/>
    <property type="match status" value="1"/>
</dbReference>
<protein>
    <submittedName>
        <fullName evidence="7">Allantoin permease</fullName>
    </submittedName>
</protein>
<dbReference type="HOGENOM" id="CLU_035711_0_0_9"/>
<evidence type="ECO:0000256" key="4">
    <source>
        <dbReference type="ARBA" id="ARBA00022989"/>
    </source>
</evidence>
<feature type="transmembrane region" description="Helical" evidence="6">
    <location>
        <begin position="159"/>
        <end position="177"/>
    </location>
</feature>
<feature type="transmembrane region" description="Helical" evidence="6">
    <location>
        <begin position="406"/>
        <end position="424"/>
    </location>
</feature>
<feature type="transmembrane region" description="Helical" evidence="6">
    <location>
        <begin position="91"/>
        <end position="113"/>
    </location>
</feature>
<dbReference type="InterPro" id="IPR030191">
    <property type="entry name" value="CodB"/>
</dbReference>
<feature type="transmembrane region" description="Helical" evidence="6">
    <location>
        <begin position="197"/>
        <end position="219"/>
    </location>
</feature>
<evidence type="ECO:0000256" key="5">
    <source>
        <dbReference type="ARBA" id="ARBA00023136"/>
    </source>
</evidence>
<comment type="subcellular location">
    <subcellularLocation>
        <location evidence="1">Membrane</location>
        <topology evidence="1">Multi-pass membrane protein</topology>
    </subcellularLocation>
</comment>
<keyword evidence="4 6" id="KW-1133">Transmembrane helix</keyword>
<dbReference type="Pfam" id="PF02133">
    <property type="entry name" value="Transp_cyt_pur"/>
    <property type="match status" value="1"/>
</dbReference>
<reference evidence="7 8" key="1">
    <citation type="journal article" date="2015" name="J. Biotechnol.">
        <title>Complete genome sequence of Paenibacillus beijingensis 7188(T) (=DSM 24997(T)), a novel rhizobacterium from jujube garden soil.</title>
        <authorList>
            <person name="Kwak Y."/>
            <person name="Shin J.H."/>
        </authorList>
    </citation>
    <scope>NUCLEOTIDE SEQUENCE [LARGE SCALE GENOMIC DNA]</scope>
    <source>
        <strain evidence="7 8">DSM 24997</strain>
    </source>
</reference>
<reference evidence="8" key="2">
    <citation type="submission" date="2015-03" db="EMBL/GenBank/DDBJ databases">
        <title>Genome sequence of Paenibacillus beijingensis strain DSM 24997T.</title>
        <authorList>
            <person name="Kwak Y."/>
            <person name="Shin J.-H."/>
        </authorList>
    </citation>
    <scope>NUCLEOTIDE SEQUENCE [LARGE SCALE GENOMIC DNA]</scope>
    <source>
        <strain evidence="8">DSM 24997</strain>
    </source>
</reference>
<keyword evidence="8" id="KW-1185">Reference proteome</keyword>
<name>A0A0D5NJN1_9BACL</name>
<dbReference type="STRING" id="1126833.VN24_12150"/>
<feature type="transmembrane region" description="Helical" evidence="6">
    <location>
        <begin position="337"/>
        <end position="359"/>
    </location>
</feature>